<dbReference type="PANTHER" id="PTHR30055">
    <property type="entry name" value="HTH-TYPE TRANSCRIPTIONAL REGULATOR RUTR"/>
    <property type="match status" value="1"/>
</dbReference>
<dbReference type="InterPro" id="IPR001647">
    <property type="entry name" value="HTH_TetR"/>
</dbReference>
<evidence type="ECO:0000256" key="4">
    <source>
        <dbReference type="PROSITE-ProRule" id="PRU00335"/>
    </source>
</evidence>
<evidence type="ECO:0000256" key="1">
    <source>
        <dbReference type="ARBA" id="ARBA00023015"/>
    </source>
</evidence>
<evidence type="ECO:0000313" key="8">
    <source>
        <dbReference type="Proteomes" id="UP001206639"/>
    </source>
</evidence>
<reference evidence="8" key="1">
    <citation type="submission" date="2023-07" db="EMBL/GenBank/DDBJ databases">
        <authorList>
            <person name="Deng Y."/>
            <person name="Zhang Y.-Q."/>
        </authorList>
    </citation>
    <scope>NUCLEOTIDE SEQUENCE [LARGE SCALE GENOMIC DNA]</scope>
    <source>
        <strain evidence="8">CPCC 205710</strain>
    </source>
</reference>
<keyword evidence="2 4" id="KW-0238">DNA-binding</keyword>
<protein>
    <submittedName>
        <fullName evidence="7">TetR/AcrR family transcriptional regulator</fullName>
    </submittedName>
</protein>
<sequence length="239" mass="26685">MGKSDSSTPELRRRHARIESILDAAAELFASAGYEHTSLSDVADRVDLSPKALYHYYSSKRALLEAVLIREFDYFEASRLAAARDRLAGLALVDALTESVVDGLRELLMHGNLLLVSFAEGTRDGDVIRQRHNEFRQNWSDHIAAIVEAHPDVPAHRRAEFTQRLLWLLFGTVVDTVLWPQPEVARGTEPSRSFARSVVIDLLDGLRAPQPSVARTRREARAAESRTTTSKPMQTRSGA</sequence>
<evidence type="ECO:0000256" key="3">
    <source>
        <dbReference type="ARBA" id="ARBA00023163"/>
    </source>
</evidence>
<dbReference type="Pfam" id="PF00440">
    <property type="entry name" value="TetR_N"/>
    <property type="match status" value="1"/>
</dbReference>
<dbReference type="RefSeq" id="WP_260994783.1">
    <property type="nucleotide sequence ID" value="NZ_JAODWD010000005.1"/>
</dbReference>
<dbReference type="PROSITE" id="PS50977">
    <property type="entry name" value="HTH_TETR_2"/>
    <property type="match status" value="1"/>
</dbReference>
<keyword evidence="1" id="KW-0805">Transcription regulation</keyword>
<feature type="domain" description="HTH tetR-type" evidence="6">
    <location>
        <begin position="15"/>
        <end position="75"/>
    </location>
</feature>
<evidence type="ECO:0000313" key="7">
    <source>
        <dbReference type="EMBL" id="MCT7660704.1"/>
    </source>
</evidence>
<dbReference type="Gene3D" id="1.10.357.10">
    <property type="entry name" value="Tetracycline Repressor, domain 2"/>
    <property type="match status" value="1"/>
</dbReference>
<proteinExistence type="predicted"/>
<comment type="caution">
    <text evidence="7">The sequence shown here is derived from an EMBL/GenBank/DDBJ whole genome shotgun (WGS) entry which is preliminary data.</text>
</comment>
<organism evidence="7 8">
    <name type="scientific">Mycobacterium deserti</name>
    <dbReference type="NCBI Taxonomy" id="2978347"/>
    <lineage>
        <taxon>Bacteria</taxon>
        <taxon>Bacillati</taxon>
        <taxon>Actinomycetota</taxon>
        <taxon>Actinomycetes</taxon>
        <taxon>Mycobacteriales</taxon>
        <taxon>Mycobacteriaceae</taxon>
        <taxon>Mycobacterium</taxon>
    </lineage>
</organism>
<feature type="region of interest" description="Disordered" evidence="5">
    <location>
        <begin position="210"/>
        <end position="239"/>
    </location>
</feature>
<keyword evidence="8" id="KW-1185">Reference proteome</keyword>
<evidence type="ECO:0000259" key="6">
    <source>
        <dbReference type="PROSITE" id="PS50977"/>
    </source>
</evidence>
<dbReference type="Proteomes" id="UP001206639">
    <property type="component" value="Unassembled WGS sequence"/>
</dbReference>
<name>A0ABT2MEK2_9MYCO</name>
<gene>
    <name evidence="7" type="ORF">N4S67_20070</name>
</gene>
<dbReference type="EMBL" id="JAODWD010000005">
    <property type="protein sequence ID" value="MCT7660704.1"/>
    <property type="molecule type" value="Genomic_DNA"/>
</dbReference>
<dbReference type="PANTHER" id="PTHR30055:SF234">
    <property type="entry name" value="HTH-TYPE TRANSCRIPTIONAL REGULATOR BETI"/>
    <property type="match status" value="1"/>
</dbReference>
<feature type="DNA-binding region" description="H-T-H motif" evidence="4">
    <location>
        <begin position="38"/>
        <end position="57"/>
    </location>
</feature>
<dbReference type="InterPro" id="IPR050109">
    <property type="entry name" value="HTH-type_TetR-like_transc_reg"/>
</dbReference>
<evidence type="ECO:0000256" key="2">
    <source>
        <dbReference type="ARBA" id="ARBA00023125"/>
    </source>
</evidence>
<keyword evidence="3" id="KW-0804">Transcription</keyword>
<accession>A0ABT2MEK2</accession>
<dbReference type="PRINTS" id="PR00455">
    <property type="entry name" value="HTHTETR"/>
</dbReference>
<dbReference type="InterPro" id="IPR009057">
    <property type="entry name" value="Homeodomain-like_sf"/>
</dbReference>
<evidence type="ECO:0000256" key="5">
    <source>
        <dbReference type="SAM" id="MobiDB-lite"/>
    </source>
</evidence>
<dbReference type="SUPFAM" id="SSF46689">
    <property type="entry name" value="Homeodomain-like"/>
    <property type="match status" value="1"/>
</dbReference>